<evidence type="ECO:0000313" key="3">
    <source>
        <dbReference type="Proteomes" id="UP001277761"/>
    </source>
</evidence>
<evidence type="ECO:0000313" key="2">
    <source>
        <dbReference type="EMBL" id="MDX8150906.1"/>
    </source>
</evidence>
<gene>
    <name evidence="2" type="ORF">SK069_04815</name>
</gene>
<protein>
    <recommendedName>
        <fullName evidence="4">DUF4244 domain-containing protein</fullName>
    </recommendedName>
</protein>
<sequence length="91" mass="9285">MTPAVPTVRRRATPAVAIAAHAHGLALRLPDRLRRLRDEGGQGTVEYVALAMLVAALMAGVVTAAGKTMGSDIATAIAKKIKGAIDGAGKQ</sequence>
<proteinExistence type="predicted"/>
<comment type="caution">
    <text evidence="2">The sequence shown here is derived from an EMBL/GenBank/DDBJ whole genome shotgun (WGS) entry which is preliminary data.</text>
</comment>
<dbReference type="EMBL" id="JAXAVX010000001">
    <property type="protein sequence ID" value="MDX8150906.1"/>
    <property type="molecule type" value="Genomic_DNA"/>
</dbReference>
<feature type="transmembrane region" description="Helical" evidence="1">
    <location>
        <begin position="48"/>
        <end position="66"/>
    </location>
</feature>
<organism evidence="2 3">
    <name type="scientific">Patulibacter brassicae</name>
    <dbReference type="NCBI Taxonomy" id="1705717"/>
    <lineage>
        <taxon>Bacteria</taxon>
        <taxon>Bacillati</taxon>
        <taxon>Actinomycetota</taxon>
        <taxon>Thermoleophilia</taxon>
        <taxon>Solirubrobacterales</taxon>
        <taxon>Patulibacteraceae</taxon>
        <taxon>Patulibacter</taxon>
    </lineage>
</organism>
<evidence type="ECO:0008006" key="4">
    <source>
        <dbReference type="Google" id="ProtNLM"/>
    </source>
</evidence>
<keyword evidence="1" id="KW-1133">Transmembrane helix</keyword>
<keyword evidence="1" id="KW-0812">Transmembrane</keyword>
<reference evidence="2 3" key="1">
    <citation type="submission" date="2023-11" db="EMBL/GenBank/DDBJ databases">
        <authorList>
            <person name="Xu M."/>
            <person name="Jiang T."/>
        </authorList>
    </citation>
    <scope>NUCLEOTIDE SEQUENCE [LARGE SCALE GENOMIC DNA]</scope>
    <source>
        <strain evidence="2 3">SD</strain>
    </source>
</reference>
<keyword evidence="3" id="KW-1185">Reference proteome</keyword>
<evidence type="ECO:0000256" key="1">
    <source>
        <dbReference type="SAM" id="Phobius"/>
    </source>
</evidence>
<accession>A0ABU4VGG4</accession>
<name>A0ABU4VGG4_9ACTN</name>
<keyword evidence="1" id="KW-0472">Membrane</keyword>
<dbReference type="RefSeq" id="WP_319953046.1">
    <property type="nucleotide sequence ID" value="NZ_JAXAVX010000001.1"/>
</dbReference>
<dbReference type="Proteomes" id="UP001277761">
    <property type="component" value="Unassembled WGS sequence"/>
</dbReference>